<evidence type="ECO:0000256" key="6">
    <source>
        <dbReference type="ARBA" id="ARBA00022695"/>
    </source>
</evidence>
<feature type="domain" description="DNA polymerase III beta sliding clamp N-terminal" evidence="11">
    <location>
        <begin position="5"/>
        <end position="122"/>
    </location>
</feature>
<evidence type="ECO:0000259" key="11">
    <source>
        <dbReference type="Pfam" id="PF00712"/>
    </source>
</evidence>
<reference evidence="14" key="1">
    <citation type="journal article" date="2011" name="ISME J.">
        <title>The endosymbionts of the deep-sea tubeworms Riftia pachyptila and Tevnia jerichonana share an identical physiology as revealed by proteogenomic analyses.</title>
        <authorList>
            <person name="Gardebrecht A."/>
            <person name="Markert S."/>
            <person name="Felbeck H."/>
            <person name="Thuermer A."/>
            <person name="Albrecht D."/>
            <person name="Wollherr A."/>
            <person name="Kabisch J."/>
            <person name="Lehmann R."/>
            <person name="Daniel R."/>
            <person name="Liesegang H."/>
            <person name="Hecker M."/>
            <person name="Sievert S.M."/>
            <person name="Schweder T."/>
        </authorList>
    </citation>
    <scope>NUCLEOTIDE SEQUENCE [LARGE SCALE GENOMIC DNA]</scope>
</reference>
<dbReference type="PIRSF" id="PIRSF000804">
    <property type="entry name" value="DNA_pol_III_b"/>
    <property type="match status" value="1"/>
</dbReference>
<dbReference type="GO" id="GO:0008408">
    <property type="term" value="F:3'-5' exonuclease activity"/>
    <property type="evidence" value="ECO:0007669"/>
    <property type="project" value="InterPro"/>
</dbReference>
<evidence type="ECO:0000313" key="14">
    <source>
        <dbReference type="EMBL" id="EGV52622.1"/>
    </source>
</evidence>
<evidence type="ECO:0000256" key="10">
    <source>
        <dbReference type="PIRNR" id="PIRNR000804"/>
    </source>
</evidence>
<evidence type="ECO:0000256" key="8">
    <source>
        <dbReference type="ARBA" id="ARBA00022932"/>
    </source>
</evidence>
<organism evidence="14 15">
    <name type="scientific">endosymbiont of Riftia pachyptila</name>
    <name type="common">vent Ph05</name>
    <dbReference type="NCBI Taxonomy" id="1048808"/>
    <lineage>
        <taxon>Bacteria</taxon>
        <taxon>Pseudomonadati</taxon>
        <taxon>Pseudomonadota</taxon>
        <taxon>Gammaproteobacteria</taxon>
        <taxon>sulfur-oxidizing symbionts</taxon>
    </lineage>
</organism>
<dbReference type="GO" id="GO:0003887">
    <property type="term" value="F:DNA-directed DNA polymerase activity"/>
    <property type="evidence" value="ECO:0007669"/>
    <property type="project" value="UniProtKB-UniRule"/>
</dbReference>
<dbReference type="InterPro" id="IPR001001">
    <property type="entry name" value="DNA_polIII_beta"/>
</dbReference>
<dbReference type="Pfam" id="PF02767">
    <property type="entry name" value="DNA_pol3_beta_2"/>
    <property type="match status" value="1"/>
</dbReference>
<evidence type="ECO:0000259" key="13">
    <source>
        <dbReference type="Pfam" id="PF02768"/>
    </source>
</evidence>
<dbReference type="Gene3D" id="3.10.150.10">
    <property type="entry name" value="DNA Polymerase III, subunit A, domain 2"/>
    <property type="match status" value="1"/>
</dbReference>
<keyword evidence="6 10" id="KW-0548">Nucleotidyltransferase</keyword>
<keyword evidence="5 10" id="KW-0808">Transferase</keyword>
<dbReference type="Proteomes" id="UP000004491">
    <property type="component" value="Unassembled WGS sequence"/>
</dbReference>
<dbReference type="PANTHER" id="PTHR30478">
    <property type="entry name" value="DNA POLYMERASE III SUBUNIT BETA"/>
    <property type="match status" value="1"/>
</dbReference>
<feature type="domain" description="DNA polymerase III beta sliding clamp C-terminal" evidence="13">
    <location>
        <begin position="250"/>
        <end position="369"/>
    </location>
</feature>
<name>G2D9S0_9GAMM</name>
<dbReference type="Pfam" id="PF02768">
    <property type="entry name" value="DNA_pol3_beta_3"/>
    <property type="match status" value="1"/>
</dbReference>
<dbReference type="PANTHER" id="PTHR30478:SF0">
    <property type="entry name" value="BETA SLIDING CLAMP"/>
    <property type="match status" value="1"/>
</dbReference>
<evidence type="ECO:0000256" key="1">
    <source>
        <dbReference type="ARBA" id="ARBA00004496"/>
    </source>
</evidence>
<comment type="subunit">
    <text evidence="10">Forms a ring-shaped head-to-tail homodimer around DNA.</text>
</comment>
<evidence type="ECO:0000256" key="3">
    <source>
        <dbReference type="ARBA" id="ARBA00021035"/>
    </source>
</evidence>
<dbReference type="PATRIC" id="fig|1048808.3.peg.305"/>
<dbReference type="InterPro" id="IPR022637">
    <property type="entry name" value="DNA_polIII_beta_cen"/>
</dbReference>
<comment type="function">
    <text evidence="10">Confers DNA tethering and processivity to DNA polymerases and other proteins. Acts as a clamp, forming a ring around DNA (a reaction catalyzed by the clamp-loading complex) which diffuses in an ATP-independent manner freely and bidirectionally along dsDNA. Initially characterized for its ability to contact the catalytic subunit of DNA polymerase III (Pol III), a complex, multichain enzyme responsible for most of the replicative synthesis in bacteria; Pol III exhibits 3'-5' exonuclease proofreading activity. The beta chain is required for initiation of replication as well as for processivity of DNA replication.</text>
</comment>
<dbReference type="NCBIfam" id="TIGR00663">
    <property type="entry name" value="dnan"/>
    <property type="match status" value="1"/>
</dbReference>
<dbReference type="Pfam" id="PF00712">
    <property type="entry name" value="DNA_pol3_beta"/>
    <property type="match status" value="1"/>
</dbReference>
<evidence type="ECO:0000259" key="12">
    <source>
        <dbReference type="Pfam" id="PF02767"/>
    </source>
</evidence>
<dbReference type="InterPro" id="IPR022635">
    <property type="entry name" value="DNA_polIII_beta_C"/>
</dbReference>
<keyword evidence="7 10" id="KW-0235">DNA replication</keyword>
<keyword evidence="9" id="KW-0238">DNA-binding</keyword>
<dbReference type="AlphaFoldDB" id="G2D9S0"/>
<dbReference type="InterPro" id="IPR022634">
    <property type="entry name" value="DNA_polIII_beta_N"/>
</dbReference>
<dbReference type="GO" id="GO:0005737">
    <property type="term" value="C:cytoplasm"/>
    <property type="evidence" value="ECO:0007669"/>
    <property type="project" value="UniProtKB-SubCell"/>
</dbReference>
<evidence type="ECO:0000256" key="7">
    <source>
        <dbReference type="ARBA" id="ARBA00022705"/>
    </source>
</evidence>
<keyword evidence="15" id="KW-1185">Reference proteome</keyword>
<comment type="similarity">
    <text evidence="2 10">Belongs to the beta sliding clamp family.</text>
</comment>
<dbReference type="SUPFAM" id="SSF55979">
    <property type="entry name" value="DNA clamp"/>
    <property type="match status" value="3"/>
</dbReference>
<accession>G2D9S0</accession>
<keyword evidence="8 10" id="KW-0239">DNA-directed DNA polymerase</keyword>
<dbReference type="CDD" id="cd00140">
    <property type="entry name" value="beta_clamp"/>
    <property type="match status" value="1"/>
</dbReference>
<gene>
    <name evidence="14" type="primary">dnaN</name>
    <name evidence="14" type="ORF">Rifp1Sym_ae00190</name>
</gene>
<dbReference type="GO" id="GO:0006271">
    <property type="term" value="P:DNA strand elongation involved in DNA replication"/>
    <property type="evidence" value="ECO:0007669"/>
    <property type="project" value="TreeGrafter"/>
</dbReference>
<dbReference type="EMBL" id="AFOC01000005">
    <property type="protein sequence ID" value="EGV52622.1"/>
    <property type="molecule type" value="Genomic_DNA"/>
</dbReference>
<evidence type="ECO:0000256" key="4">
    <source>
        <dbReference type="ARBA" id="ARBA00022490"/>
    </source>
</evidence>
<dbReference type="SMART" id="SM00480">
    <property type="entry name" value="POL3Bc"/>
    <property type="match status" value="1"/>
</dbReference>
<evidence type="ECO:0000256" key="9">
    <source>
        <dbReference type="ARBA" id="ARBA00023125"/>
    </source>
</evidence>
<dbReference type="GO" id="GO:0003677">
    <property type="term" value="F:DNA binding"/>
    <property type="evidence" value="ECO:0007669"/>
    <property type="project" value="UniProtKB-UniRule"/>
</dbReference>
<protein>
    <recommendedName>
        <fullName evidence="3 10">Beta sliding clamp</fullName>
    </recommendedName>
</protein>
<evidence type="ECO:0000256" key="5">
    <source>
        <dbReference type="ARBA" id="ARBA00022679"/>
    </source>
</evidence>
<comment type="subcellular location">
    <subcellularLocation>
        <location evidence="1 10">Cytoplasm</location>
    </subcellularLocation>
</comment>
<dbReference type="InterPro" id="IPR046938">
    <property type="entry name" value="DNA_clamp_sf"/>
</dbReference>
<evidence type="ECO:0000313" key="15">
    <source>
        <dbReference type="Proteomes" id="UP000004491"/>
    </source>
</evidence>
<evidence type="ECO:0000256" key="2">
    <source>
        <dbReference type="ARBA" id="ARBA00010752"/>
    </source>
</evidence>
<feature type="domain" description="DNA polymerase III beta sliding clamp central" evidence="12">
    <location>
        <begin position="133"/>
        <end position="247"/>
    </location>
</feature>
<keyword evidence="4 10" id="KW-0963">Cytoplasm</keyword>
<comment type="caution">
    <text evidence="14">The sequence shown here is derived from an EMBL/GenBank/DDBJ whole genome shotgun (WGS) entry which is preliminary data.</text>
</comment>
<sequence length="370" mass="42285">MSIKMKLQINREHLLLPLQKITGVVEKRQTLPILANVLFQAKHNQLIMTATDLEIEMRTYLDIDCSDEFEFTIPALKLLSICKSLPDGSTLNIEEKNDRVNISTGNNRFSLSLLPANDYPSIQSSSSNISFEVQQGILRKLIANTQFAMAQQDVRYYLNGLLLEISNGIIKTVATDGHRLAFSQIKAIENYELKTQLIIPRKAIIELYRLLDESENTIRFEVSSNYVRVHLDRTIFTSKLIDGVFPDYEKVIPKNNENKLVMDKSELKKSLRRASILSNEKYKGIKLEIKEDRVQIIANNPEQEEAKIEIDLDYSGKELNIGLNVNYLLDVLNAIIESNITIEFKNKDSSILVYGAENPDSKYVIMPMRI</sequence>
<dbReference type="Gene3D" id="3.70.10.10">
    <property type="match status" value="1"/>
</dbReference>
<proteinExistence type="inferred from homology"/>
<dbReference type="GO" id="GO:0009360">
    <property type="term" value="C:DNA polymerase III complex"/>
    <property type="evidence" value="ECO:0007669"/>
    <property type="project" value="InterPro"/>
</dbReference>